<dbReference type="OrthoDB" id="5386330at2759"/>
<dbReference type="CDD" id="cd00067">
    <property type="entry name" value="GAL4"/>
    <property type="match status" value="1"/>
</dbReference>
<name>A0A0A1SI61_9HYPO</name>
<keyword evidence="2" id="KW-0539">Nucleus</keyword>
<dbReference type="AlphaFoldDB" id="A0A0A1SI61"/>
<reference evidence="4 5" key="1">
    <citation type="journal article" date="2015" name="Genome Announc.">
        <title>Draft Genome Sequence and Gene Annotation of the Entomopathogenic Fungus Verticillium hemipterigenum.</title>
        <authorList>
            <person name="Horn F."/>
            <person name="Habel A."/>
            <person name="Scharf D.H."/>
            <person name="Dworschak J."/>
            <person name="Brakhage A.A."/>
            <person name="Guthke R."/>
            <person name="Hertweck C."/>
            <person name="Linde J."/>
        </authorList>
    </citation>
    <scope>NUCLEOTIDE SEQUENCE [LARGE SCALE GENOMIC DNA]</scope>
</reference>
<feature type="domain" description="Zn(2)-C6 fungal-type" evidence="3">
    <location>
        <begin position="6"/>
        <end position="34"/>
    </location>
</feature>
<dbReference type="Pfam" id="PF11951">
    <property type="entry name" value="Fungal_trans_2"/>
    <property type="match status" value="1"/>
</dbReference>
<dbReference type="Gene3D" id="4.10.240.10">
    <property type="entry name" value="Zn(2)-C6 fungal-type DNA-binding domain"/>
    <property type="match status" value="1"/>
</dbReference>
<dbReference type="Proteomes" id="UP000039046">
    <property type="component" value="Unassembled WGS sequence"/>
</dbReference>
<dbReference type="GO" id="GO:0000981">
    <property type="term" value="F:DNA-binding transcription factor activity, RNA polymerase II-specific"/>
    <property type="evidence" value="ECO:0007669"/>
    <property type="project" value="InterPro"/>
</dbReference>
<keyword evidence="5" id="KW-1185">Reference proteome</keyword>
<accession>A0A0A1SI61</accession>
<dbReference type="Pfam" id="PF00172">
    <property type="entry name" value="Zn_clus"/>
    <property type="match status" value="1"/>
</dbReference>
<dbReference type="GO" id="GO:0005634">
    <property type="term" value="C:nucleus"/>
    <property type="evidence" value="ECO:0007669"/>
    <property type="project" value="UniProtKB-SubCell"/>
</dbReference>
<proteinExistence type="predicted"/>
<dbReference type="PANTHER" id="PTHR37534">
    <property type="entry name" value="TRANSCRIPTIONAL ACTIVATOR PROTEIN UGA3"/>
    <property type="match status" value="1"/>
</dbReference>
<dbReference type="GO" id="GO:0000976">
    <property type="term" value="F:transcription cis-regulatory region binding"/>
    <property type="evidence" value="ECO:0007669"/>
    <property type="project" value="TreeGrafter"/>
</dbReference>
<dbReference type="SUPFAM" id="SSF57701">
    <property type="entry name" value="Zn2/Cys6 DNA-binding domain"/>
    <property type="match status" value="1"/>
</dbReference>
<dbReference type="GO" id="GO:0008270">
    <property type="term" value="F:zinc ion binding"/>
    <property type="evidence" value="ECO:0007669"/>
    <property type="project" value="InterPro"/>
</dbReference>
<gene>
    <name evidence="4" type="ORF">VHEMI00045</name>
</gene>
<dbReference type="SMART" id="SM00066">
    <property type="entry name" value="GAL4"/>
    <property type="match status" value="1"/>
</dbReference>
<dbReference type="InterPro" id="IPR001138">
    <property type="entry name" value="Zn2Cys6_DnaBD"/>
</dbReference>
<evidence type="ECO:0000256" key="2">
    <source>
        <dbReference type="ARBA" id="ARBA00023242"/>
    </source>
</evidence>
<dbReference type="PROSITE" id="PS50048">
    <property type="entry name" value="ZN2_CY6_FUNGAL_2"/>
    <property type="match status" value="1"/>
</dbReference>
<dbReference type="GO" id="GO:0045944">
    <property type="term" value="P:positive regulation of transcription by RNA polymerase II"/>
    <property type="evidence" value="ECO:0007669"/>
    <property type="project" value="TreeGrafter"/>
</dbReference>
<organism evidence="4 5">
    <name type="scientific">[Torrubiella] hemipterigena</name>
    <dbReference type="NCBI Taxonomy" id="1531966"/>
    <lineage>
        <taxon>Eukaryota</taxon>
        <taxon>Fungi</taxon>
        <taxon>Dikarya</taxon>
        <taxon>Ascomycota</taxon>
        <taxon>Pezizomycotina</taxon>
        <taxon>Sordariomycetes</taxon>
        <taxon>Hypocreomycetidae</taxon>
        <taxon>Hypocreales</taxon>
        <taxon>Clavicipitaceae</taxon>
        <taxon>Clavicipitaceae incertae sedis</taxon>
        <taxon>'Torrubiella' clade</taxon>
    </lineage>
</organism>
<protein>
    <recommendedName>
        <fullName evidence="3">Zn(2)-C6 fungal-type domain-containing protein</fullName>
    </recommendedName>
</protein>
<evidence type="ECO:0000313" key="4">
    <source>
        <dbReference type="EMBL" id="CEJ79828.1"/>
    </source>
</evidence>
<evidence type="ECO:0000256" key="1">
    <source>
        <dbReference type="ARBA" id="ARBA00004123"/>
    </source>
</evidence>
<comment type="subcellular location">
    <subcellularLocation>
        <location evidence="1">Nucleus</location>
    </subcellularLocation>
</comment>
<dbReference type="PANTHER" id="PTHR37534:SF48">
    <property type="entry name" value="FINGER DOMAIN PROTEIN, PUTATIVE-RELATED"/>
    <property type="match status" value="1"/>
</dbReference>
<evidence type="ECO:0000259" key="3">
    <source>
        <dbReference type="PROSITE" id="PS50048"/>
    </source>
</evidence>
<dbReference type="InterPro" id="IPR036864">
    <property type="entry name" value="Zn2-C6_fun-type_DNA-bd_sf"/>
</dbReference>
<evidence type="ECO:0000313" key="5">
    <source>
        <dbReference type="Proteomes" id="UP000039046"/>
    </source>
</evidence>
<dbReference type="EMBL" id="CDHN01000001">
    <property type="protein sequence ID" value="CEJ79828.1"/>
    <property type="molecule type" value="Genomic_DNA"/>
</dbReference>
<dbReference type="InterPro" id="IPR021858">
    <property type="entry name" value="Fun_TF"/>
</dbReference>
<dbReference type="HOGENOM" id="CLU_021916_2_1_1"/>
<sequence>MSTPKSCWECVKKRRVCDAALPHCQKCTARGIACPGYDGKPLRWLNPGQTRSKGYRAKTEARALASAQQTTRVLARAAMALPPQLHYSGAALAEAVVYYNKMIAPDMVAIPWAAHDLYALEKAYIPYMPPVILESIICSSLAHKILQTSHNMPSDESLVLVKRLQQHRGTTIKLMTDELEGDWGSVTDVTLASMICFLLTEMHHCVSPIWKSHCDAIHAVLDARGGLRSQIADAVEMEPLFRYYVATEILGASTSPNVSLHKAEQLLDIVDLLPGLFGEAITTSIPCPAPLLQETILITHRRAVNSLTEPSKEEAFIALKTILNRIRSFSVESWIEDVEKAQNRIITEAGMEEEASSYRLPQGHQHWLQIGFVYQAAVAMYCLSSLCNTTYTDSTSVSSDPQEEQLSFIKESCRRSLLGNLKELASGSEEHPRKMVLWPLIMAGLVSETDADGSRSFVLSELVWLSRALGTASPLIACELLKRLWTTPNTKTQRCWDDLFDRPYCFTI</sequence>